<dbReference type="SUPFAM" id="SSF46689">
    <property type="entry name" value="Homeodomain-like"/>
    <property type="match status" value="1"/>
</dbReference>
<reference evidence="5" key="1">
    <citation type="submission" date="2021-06" db="EMBL/GenBank/DDBJ databases">
        <title>Description of novel taxa of the family Lachnospiraceae.</title>
        <authorList>
            <person name="Chaplin A.V."/>
            <person name="Sokolova S.R."/>
            <person name="Pikina A.P."/>
            <person name="Korzhanova M."/>
            <person name="Belova V."/>
            <person name="Korostin D."/>
            <person name="Efimov B.A."/>
        </authorList>
    </citation>
    <scope>NUCLEOTIDE SEQUENCE</scope>
    <source>
        <strain evidence="5">ASD5720</strain>
    </source>
</reference>
<comment type="caution">
    <text evidence="5">The sequence shown here is derived from an EMBL/GenBank/DDBJ whole genome shotgun (WGS) entry which is preliminary data.</text>
</comment>
<sequence>MKLSSQIDSTRAAANRNLYLAYEELIQLPEDLGYKTVFEPGTQEEHHQITRPIIASVNHLQQNGHMKNIIYSDGSPTTVELTNKSINYRYNDFFQISYVLCGKIVYHIRDAQVTVEEGGVLLIDDNTYYCEDITLSEGTIINISVSVPVINEIFLTYENEDTLQGFLHRSFIKEKGKQNMLYFFPKKPEESLIISNLISDILFEIKDKKRGFEYICKGYLVRLMDNIASEYEYSYTREEKDFFRKYLFDEVKNYIFQNYQNIQIQDLIDHFHYQRNYFNRLIKDFTGMTYSDYLIEVRILHAKHLLETTRSNIDEIMMEVGYNNKGFFYNSFKERVGLSPAGFRKSLKQEDQA</sequence>
<keyword evidence="3" id="KW-0804">Transcription</keyword>
<dbReference type="Pfam" id="PF12833">
    <property type="entry name" value="HTH_18"/>
    <property type="match status" value="1"/>
</dbReference>
<dbReference type="SMART" id="SM00342">
    <property type="entry name" value="HTH_ARAC"/>
    <property type="match status" value="1"/>
</dbReference>
<dbReference type="Proteomes" id="UP000712157">
    <property type="component" value="Unassembled WGS sequence"/>
</dbReference>
<organism evidence="5 6">
    <name type="scientific">Diplocloster agilis</name>
    <dbReference type="NCBI Taxonomy" id="2850323"/>
    <lineage>
        <taxon>Bacteria</taxon>
        <taxon>Bacillati</taxon>
        <taxon>Bacillota</taxon>
        <taxon>Clostridia</taxon>
        <taxon>Lachnospirales</taxon>
        <taxon>Lachnospiraceae</taxon>
        <taxon>Diplocloster</taxon>
    </lineage>
</organism>
<dbReference type="InterPro" id="IPR009057">
    <property type="entry name" value="Homeodomain-like_sf"/>
</dbReference>
<keyword evidence="2" id="KW-0238">DNA-binding</keyword>
<evidence type="ECO:0000256" key="1">
    <source>
        <dbReference type="ARBA" id="ARBA00023015"/>
    </source>
</evidence>
<proteinExistence type="predicted"/>
<dbReference type="GO" id="GO:0003700">
    <property type="term" value="F:DNA-binding transcription factor activity"/>
    <property type="evidence" value="ECO:0007669"/>
    <property type="project" value="InterPro"/>
</dbReference>
<gene>
    <name evidence="5" type="ORF">KTH89_15655</name>
</gene>
<evidence type="ECO:0000256" key="2">
    <source>
        <dbReference type="ARBA" id="ARBA00023125"/>
    </source>
</evidence>
<feature type="domain" description="HTH araC/xylS-type" evidence="4">
    <location>
        <begin position="249"/>
        <end position="346"/>
    </location>
</feature>
<dbReference type="AlphaFoldDB" id="A0A949K1G8"/>
<dbReference type="GO" id="GO:0043565">
    <property type="term" value="F:sequence-specific DNA binding"/>
    <property type="evidence" value="ECO:0007669"/>
    <property type="project" value="InterPro"/>
</dbReference>
<dbReference type="PANTHER" id="PTHR43280:SF2">
    <property type="entry name" value="HTH-TYPE TRANSCRIPTIONAL REGULATOR EXSA"/>
    <property type="match status" value="1"/>
</dbReference>
<evidence type="ECO:0000313" key="6">
    <source>
        <dbReference type="Proteomes" id="UP000712157"/>
    </source>
</evidence>
<evidence type="ECO:0000313" key="5">
    <source>
        <dbReference type="EMBL" id="MBU9737979.1"/>
    </source>
</evidence>
<dbReference type="PANTHER" id="PTHR43280">
    <property type="entry name" value="ARAC-FAMILY TRANSCRIPTIONAL REGULATOR"/>
    <property type="match status" value="1"/>
</dbReference>
<dbReference type="Gene3D" id="1.10.10.60">
    <property type="entry name" value="Homeodomain-like"/>
    <property type="match status" value="2"/>
</dbReference>
<keyword evidence="1" id="KW-0805">Transcription regulation</keyword>
<accession>A0A949K1G8</accession>
<name>A0A949K1G8_9FIRM</name>
<protein>
    <submittedName>
        <fullName evidence="5">AraC family transcriptional regulator</fullName>
    </submittedName>
</protein>
<dbReference type="PROSITE" id="PS01124">
    <property type="entry name" value="HTH_ARAC_FAMILY_2"/>
    <property type="match status" value="1"/>
</dbReference>
<evidence type="ECO:0000256" key="3">
    <source>
        <dbReference type="ARBA" id="ARBA00023163"/>
    </source>
</evidence>
<dbReference type="RefSeq" id="WP_238722304.1">
    <property type="nucleotide sequence ID" value="NZ_JAHQCW010000027.1"/>
</dbReference>
<evidence type="ECO:0000259" key="4">
    <source>
        <dbReference type="PROSITE" id="PS01124"/>
    </source>
</evidence>
<keyword evidence="6" id="KW-1185">Reference proteome</keyword>
<dbReference type="EMBL" id="JAHQCW010000027">
    <property type="protein sequence ID" value="MBU9737979.1"/>
    <property type="molecule type" value="Genomic_DNA"/>
</dbReference>
<dbReference type="InterPro" id="IPR018060">
    <property type="entry name" value="HTH_AraC"/>
</dbReference>